<dbReference type="InterPro" id="IPR000072">
    <property type="entry name" value="PDGF/VEGF_dom"/>
</dbReference>
<comment type="function">
    <text evidence="8">Growth factor that plays an essential role in the regulation of embryonic development, cell proliferation, cell migration, survival and chemotaxis. Potent mitogen for cells of mesenchymal origin. Required for normal proliferation and recruitment of pericytes and vascular smooth muscle cells in the central nervous system, skin, lung, heart and placenta. Required for normal blood vessel development, and for normal development of kidney glomeruli. Plays an important role in wound healing. Signaling is modulated by the formation of heterodimers with PDGFA.</text>
</comment>
<dbReference type="GO" id="GO:0070374">
    <property type="term" value="P:positive regulation of ERK1 and ERK2 cascade"/>
    <property type="evidence" value="ECO:0007669"/>
    <property type="project" value="TreeGrafter"/>
</dbReference>
<dbReference type="EMBL" id="JAROKS010000012">
    <property type="protein sequence ID" value="KAK1798212.1"/>
    <property type="molecule type" value="Genomic_DNA"/>
</dbReference>
<dbReference type="GO" id="GO:0008284">
    <property type="term" value="P:positive regulation of cell population proliferation"/>
    <property type="evidence" value="ECO:0007669"/>
    <property type="project" value="TreeGrafter"/>
</dbReference>
<keyword evidence="15" id="KW-1185">Reference proteome</keyword>
<feature type="region of interest" description="Disordered" evidence="11">
    <location>
        <begin position="331"/>
        <end position="403"/>
    </location>
</feature>
<reference evidence="14" key="1">
    <citation type="submission" date="2023-03" db="EMBL/GenBank/DDBJ databases">
        <title>Electrophorus voltai genome.</title>
        <authorList>
            <person name="Bian C."/>
        </authorList>
    </citation>
    <scope>NUCLEOTIDE SEQUENCE</scope>
    <source>
        <strain evidence="14">CB-2022</strain>
        <tissue evidence="14">Muscle</tissue>
    </source>
</reference>
<keyword evidence="12" id="KW-0732">Signal</keyword>
<comment type="similarity">
    <text evidence="1 10">Belongs to the PDGF/VEGF growth factor family.</text>
</comment>
<evidence type="ECO:0000313" key="14">
    <source>
        <dbReference type="EMBL" id="KAK1798212.1"/>
    </source>
</evidence>
<feature type="compositionally biased region" description="Basic and acidic residues" evidence="11">
    <location>
        <begin position="434"/>
        <end position="443"/>
    </location>
</feature>
<evidence type="ECO:0000256" key="11">
    <source>
        <dbReference type="SAM" id="MobiDB-lite"/>
    </source>
</evidence>
<sequence>MSLRVWQLAVLAACLRLGSAERDPLPVALAELVKSGSVSSAEDLELLLLSDSVDAQPAQQALCKVRTEVMEVTRSMLDRSNAHFLLWPPCVEVQRCSGCCNTKNLKCVPVLTHTRYLQVMKIQYANKRPVYDKAVVSISDHVECRCQPAPRPTPRKKSPAHKQEVKHRTGKLRYKDELHHQDELKHNQRLRLEDLLSHSWPPREKLTDLVMSTGFLPSDAHELDPGNEDWSHNKTEHPWSTGHYHGDGKKYNGSSSSTRRGSSEKLTIPLPNHTEREKPEAGLTLHNVTRPGETQREKEQLHKDNVELVKTIMFNHRLMNQTYKRGINHTEMNSESSSQAQTDQNLKHNDPPARPTSQTYRPAPCPKDGTNQKLQGNEAPETEKTQEEKEGRQSNSALLKEKEALEEEKEELLVLHKLLDEEKQKHLLKTQLSDQEKQTEHQPQHKHHHTYTTTQQTEK</sequence>
<dbReference type="AlphaFoldDB" id="A0AAD9E0T1"/>
<dbReference type="SUPFAM" id="SSF57501">
    <property type="entry name" value="Cystine-knot cytokines"/>
    <property type="match status" value="1"/>
</dbReference>
<evidence type="ECO:0000259" key="13">
    <source>
        <dbReference type="PROSITE" id="PS50278"/>
    </source>
</evidence>
<dbReference type="CDD" id="cd00135">
    <property type="entry name" value="PDGF"/>
    <property type="match status" value="1"/>
</dbReference>
<dbReference type="Pfam" id="PF00341">
    <property type="entry name" value="PDGF"/>
    <property type="match status" value="1"/>
</dbReference>
<evidence type="ECO:0000256" key="7">
    <source>
        <dbReference type="ARBA" id="ARBA00032702"/>
    </source>
</evidence>
<dbReference type="GO" id="GO:0048008">
    <property type="term" value="P:platelet-derived growth factor receptor signaling pathway"/>
    <property type="evidence" value="ECO:0007669"/>
    <property type="project" value="TreeGrafter"/>
</dbReference>
<dbReference type="GO" id="GO:0051897">
    <property type="term" value="P:positive regulation of phosphatidylinositol 3-kinase/protein kinase B signal transduction"/>
    <property type="evidence" value="ECO:0007669"/>
    <property type="project" value="TreeGrafter"/>
</dbReference>
<dbReference type="Proteomes" id="UP001239994">
    <property type="component" value="Unassembled WGS sequence"/>
</dbReference>
<organism evidence="14 15">
    <name type="scientific">Electrophorus voltai</name>
    <dbReference type="NCBI Taxonomy" id="2609070"/>
    <lineage>
        <taxon>Eukaryota</taxon>
        <taxon>Metazoa</taxon>
        <taxon>Chordata</taxon>
        <taxon>Craniata</taxon>
        <taxon>Vertebrata</taxon>
        <taxon>Euteleostomi</taxon>
        <taxon>Actinopterygii</taxon>
        <taxon>Neopterygii</taxon>
        <taxon>Teleostei</taxon>
        <taxon>Ostariophysi</taxon>
        <taxon>Gymnotiformes</taxon>
        <taxon>Gymnotoidei</taxon>
        <taxon>Gymnotidae</taxon>
        <taxon>Electrophorus</taxon>
    </lineage>
</organism>
<evidence type="ECO:0000256" key="6">
    <source>
        <dbReference type="ARBA" id="ARBA00032481"/>
    </source>
</evidence>
<dbReference type="SMART" id="SM00141">
    <property type="entry name" value="PDGF"/>
    <property type="match status" value="1"/>
</dbReference>
<keyword evidence="4" id="KW-0497">Mitogen</keyword>
<feature type="region of interest" description="Disordered" evidence="11">
    <location>
        <begin position="146"/>
        <end position="171"/>
    </location>
</feature>
<evidence type="ECO:0000256" key="1">
    <source>
        <dbReference type="ARBA" id="ARBA00006686"/>
    </source>
</evidence>
<evidence type="ECO:0000256" key="8">
    <source>
        <dbReference type="ARBA" id="ARBA00046258"/>
    </source>
</evidence>
<dbReference type="PROSITE" id="PS50278">
    <property type="entry name" value="PDGF_2"/>
    <property type="match status" value="1"/>
</dbReference>
<dbReference type="GO" id="GO:0051781">
    <property type="term" value="P:positive regulation of cell division"/>
    <property type="evidence" value="ECO:0007669"/>
    <property type="project" value="UniProtKB-KW"/>
</dbReference>
<protein>
    <recommendedName>
        <fullName evidence="2">Platelet-derived growth factor subunit B</fullName>
    </recommendedName>
    <alternativeName>
        <fullName evidence="5">PDGF-2</fullName>
    </alternativeName>
    <alternativeName>
        <fullName evidence="6">Platelet-derived growth factor B chain</fullName>
    </alternativeName>
    <alternativeName>
        <fullName evidence="7">Platelet-derived growth factor beta polypeptide</fullName>
    </alternativeName>
</protein>
<evidence type="ECO:0000313" key="15">
    <source>
        <dbReference type="Proteomes" id="UP001239994"/>
    </source>
</evidence>
<dbReference type="PANTHER" id="PTHR11633">
    <property type="entry name" value="PLATELET-DERIVED GROWTH FACTOR"/>
    <property type="match status" value="1"/>
</dbReference>
<feature type="compositionally biased region" description="Basic and acidic residues" evidence="11">
    <location>
        <begin position="219"/>
        <end position="237"/>
    </location>
</feature>
<dbReference type="GO" id="GO:0016020">
    <property type="term" value="C:membrane"/>
    <property type="evidence" value="ECO:0007669"/>
    <property type="project" value="InterPro"/>
</dbReference>
<evidence type="ECO:0000256" key="3">
    <source>
        <dbReference type="ARBA" id="ARBA00023030"/>
    </source>
</evidence>
<keyword evidence="3 10" id="KW-0339">Growth factor</keyword>
<gene>
    <name evidence="14" type="ORF">P4O66_000705</name>
</gene>
<comment type="caution">
    <text evidence="14">The sequence shown here is derived from an EMBL/GenBank/DDBJ whole genome shotgun (WGS) entry which is preliminary data.</text>
</comment>
<accession>A0AAD9E0T1</accession>
<dbReference type="GO" id="GO:0008083">
    <property type="term" value="F:growth factor activity"/>
    <property type="evidence" value="ECO:0007669"/>
    <property type="project" value="UniProtKB-KW"/>
</dbReference>
<comment type="subunit">
    <text evidence="9">Antiparallel homodimer; disulfide-linked. Antiparallel heterodimer with PDGFA; disulfide-linked. The PDGFB homodimer interacts with PDGFRA and PDGFRB homodimers, and with heterodimers formed by PDGFRA and PDGFRB. The heterodimer composed of PDGFA and PDGFB interacts with PDGFRB homodimers, and with heterodimers formed by PDGFRA and PDGFRB. Interacts with XLKD1. Interacts with LRP1. Interacts with SORL1 (via the N-terminal ectodomain). Interacts with CD82; this interaction inhibits PDGFB-mediated signaling pathway.</text>
</comment>
<feature type="domain" description="Platelet-derived growth factor (PDGF) family profile" evidence="13">
    <location>
        <begin position="45"/>
        <end position="151"/>
    </location>
</feature>
<feature type="region of interest" description="Disordered" evidence="11">
    <location>
        <begin position="219"/>
        <end position="302"/>
    </location>
</feature>
<dbReference type="PROSITE" id="PS00249">
    <property type="entry name" value="PDGF_1"/>
    <property type="match status" value="1"/>
</dbReference>
<dbReference type="InterPro" id="IPR023581">
    <property type="entry name" value="PD_growth_factor_CS"/>
</dbReference>
<feature type="signal peptide" evidence="12">
    <location>
        <begin position="1"/>
        <end position="20"/>
    </location>
</feature>
<feature type="compositionally biased region" description="Basic and acidic residues" evidence="11">
    <location>
        <begin position="161"/>
        <end position="171"/>
    </location>
</feature>
<name>A0AAD9E0T1_9TELE</name>
<feature type="region of interest" description="Disordered" evidence="11">
    <location>
        <begin position="428"/>
        <end position="459"/>
    </location>
</feature>
<dbReference type="GO" id="GO:0005161">
    <property type="term" value="F:platelet-derived growth factor receptor binding"/>
    <property type="evidence" value="ECO:0007669"/>
    <property type="project" value="TreeGrafter"/>
</dbReference>
<evidence type="ECO:0000256" key="12">
    <source>
        <dbReference type="SAM" id="SignalP"/>
    </source>
</evidence>
<dbReference type="Gene3D" id="2.10.90.10">
    <property type="entry name" value="Cystine-knot cytokines"/>
    <property type="match status" value="1"/>
</dbReference>
<evidence type="ECO:0000256" key="4">
    <source>
        <dbReference type="ARBA" id="ARBA00023246"/>
    </source>
</evidence>
<evidence type="ECO:0000256" key="10">
    <source>
        <dbReference type="RuleBase" id="RU003818"/>
    </source>
</evidence>
<feature type="compositionally biased region" description="Basic and acidic residues" evidence="11">
    <location>
        <begin position="381"/>
        <end position="392"/>
    </location>
</feature>
<evidence type="ECO:0000256" key="5">
    <source>
        <dbReference type="ARBA" id="ARBA00031888"/>
    </source>
</evidence>
<feature type="compositionally biased region" description="Basic and acidic residues" evidence="11">
    <location>
        <begin position="293"/>
        <end position="302"/>
    </location>
</feature>
<feature type="compositionally biased region" description="Polar residues" evidence="11">
    <location>
        <begin position="331"/>
        <end position="344"/>
    </location>
</feature>
<evidence type="ECO:0000256" key="2">
    <source>
        <dbReference type="ARBA" id="ARBA00018117"/>
    </source>
</evidence>
<proteinExistence type="inferred from homology"/>
<dbReference type="InterPro" id="IPR029034">
    <property type="entry name" value="Cystine-knot_cytokine"/>
</dbReference>
<dbReference type="GO" id="GO:0030335">
    <property type="term" value="P:positive regulation of cell migration"/>
    <property type="evidence" value="ECO:0007669"/>
    <property type="project" value="TreeGrafter"/>
</dbReference>
<dbReference type="GO" id="GO:0005615">
    <property type="term" value="C:extracellular space"/>
    <property type="evidence" value="ECO:0007669"/>
    <property type="project" value="TreeGrafter"/>
</dbReference>
<feature type="chain" id="PRO_5041911506" description="Platelet-derived growth factor subunit B" evidence="12">
    <location>
        <begin position="21"/>
        <end position="459"/>
    </location>
</feature>
<dbReference type="PANTHER" id="PTHR11633:SF2">
    <property type="entry name" value="PLATELET-DERIVED GROWTH FACTOR SUBUNIT B"/>
    <property type="match status" value="1"/>
</dbReference>
<evidence type="ECO:0000256" key="9">
    <source>
        <dbReference type="ARBA" id="ARBA00046967"/>
    </source>
</evidence>